<dbReference type="Gene3D" id="1.20.120.1490">
    <property type="match status" value="1"/>
</dbReference>
<evidence type="ECO:0000313" key="4">
    <source>
        <dbReference type="Proteomes" id="UP000053096"/>
    </source>
</evidence>
<dbReference type="RefSeq" id="WP_082149496.1">
    <property type="nucleotide sequence ID" value="NZ_CAJGUP010000022.1"/>
</dbReference>
<dbReference type="EMBL" id="CYTV01000001">
    <property type="protein sequence ID" value="CUI39034.1"/>
    <property type="molecule type" value="Genomic_DNA"/>
</dbReference>
<dbReference type="AlphaFoldDB" id="A0A0M7CIB0"/>
<reference evidence="3 4" key="1">
    <citation type="submission" date="2015-09" db="EMBL/GenBank/DDBJ databases">
        <authorList>
            <person name="Jackson K.R."/>
            <person name="Lunt B.L."/>
            <person name="Fisher J.N.B."/>
            <person name="Gardner A.V."/>
            <person name="Bailey M.E."/>
            <person name="Deus L.M."/>
            <person name="Earl A.S."/>
            <person name="Gibby P.D."/>
            <person name="Hartmann K.A."/>
            <person name="Liu J.E."/>
            <person name="Manci A.M."/>
            <person name="Nielsen D.A."/>
            <person name="Solomon M.B."/>
            <person name="Breakwell D.P."/>
            <person name="Burnett S.H."/>
            <person name="Grose J.H."/>
        </authorList>
    </citation>
    <scope>NUCLEOTIDE SEQUENCE [LARGE SCALE GENOMIC DNA]</scope>
    <source>
        <strain evidence="3 4">2789STDY5608636</strain>
    </source>
</reference>
<evidence type="ECO:0000256" key="1">
    <source>
        <dbReference type="SAM" id="MobiDB-lite"/>
    </source>
</evidence>
<protein>
    <recommendedName>
        <fullName evidence="5">Periplasmic protein</fullName>
    </recommendedName>
</protein>
<evidence type="ECO:0000313" key="3">
    <source>
        <dbReference type="EMBL" id="CUI39034.1"/>
    </source>
</evidence>
<sequence>MSRSVIRSSLAVLAVAIAAGTAVAPVIAAPGAGPAGHHHRGPMMERDGLWVPGLGPLSKTQVEALKLDAKQQALFDQARDASREAMQARRDAGRGQHELLDAQLKAGKLDPRALAAEGDKRRQQFEGQQTQLRDKWLAVWDSLNDGQRAQVTQIVKERQAKMQERHAKRGEHRPGRAAQSGAEAQPATAAQPAAKAQ</sequence>
<keyword evidence="2" id="KW-0732">Signal</keyword>
<name>A0A0M7CIB0_9BORD</name>
<feature type="signal peptide" evidence="2">
    <location>
        <begin position="1"/>
        <end position="28"/>
    </location>
</feature>
<evidence type="ECO:0008006" key="5">
    <source>
        <dbReference type="Google" id="ProtNLM"/>
    </source>
</evidence>
<accession>A0A0M7CIB0</accession>
<feature type="chain" id="PRO_5005810507" description="Periplasmic protein" evidence="2">
    <location>
        <begin position="29"/>
        <end position="197"/>
    </location>
</feature>
<evidence type="ECO:0000256" key="2">
    <source>
        <dbReference type="SAM" id="SignalP"/>
    </source>
</evidence>
<gene>
    <name evidence="3" type="ORF">ERS370011_00373</name>
</gene>
<dbReference type="OrthoDB" id="8683766at2"/>
<feature type="region of interest" description="Disordered" evidence="1">
    <location>
        <begin position="157"/>
        <end position="197"/>
    </location>
</feature>
<feature type="compositionally biased region" description="Low complexity" evidence="1">
    <location>
        <begin position="177"/>
        <end position="197"/>
    </location>
</feature>
<proteinExistence type="predicted"/>
<organism evidence="3 4">
    <name type="scientific">Bordetella pseudohinzii</name>
    <dbReference type="NCBI Taxonomy" id="1331258"/>
    <lineage>
        <taxon>Bacteria</taxon>
        <taxon>Pseudomonadati</taxon>
        <taxon>Pseudomonadota</taxon>
        <taxon>Betaproteobacteria</taxon>
        <taxon>Burkholderiales</taxon>
        <taxon>Alcaligenaceae</taxon>
        <taxon>Bordetella</taxon>
    </lineage>
</organism>
<dbReference type="Proteomes" id="UP000053096">
    <property type="component" value="Unassembled WGS sequence"/>
</dbReference>